<dbReference type="EMBL" id="NCKW01009519">
    <property type="protein sequence ID" value="POM66851.1"/>
    <property type="molecule type" value="Genomic_DNA"/>
</dbReference>
<proteinExistence type="predicted"/>
<keyword evidence="2" id="KW-1185">Reference proteome</keyword>
<reference evidence="1 2" key="1">
    <citation type="journal article" date="2017" name="Genome Biol. Evol.">
        <title>Phytophthora megakarya and P. palmivora, closely related causal agents of cacao black pod rot, underwent increases in genome sizes and gene numbers by different mechanisms.</title>
        <authorList>
            <person name="Ali S.S."/>
            <person name="Shao J."/>
            <person name="Lary D.J."/>
            <person name="Kronmiller B."/>
            <person name="Shen D."/>
            <person name="Strem M.D."/>
            <person name="Amoako-Attah I."/>
            <person name="Akrofi A.Y."/>
            <person name="Begoude B.A."/>
            <person name="Ten Hoopen G.M."/>
            <person name="Coulibaly K."/>
            <person name="Kebe B.I."/>
            <person name="Melnick R.L."/>
            <person name="Guiltinan M.J."/>
            <person name="Tyler B.M."/>
            <person name="Meinhardt L.W."/>
            <person name="Bailey B.A."/>
        </authorList>
    </citation>
    <scope>NUCLEOTIDE SEQUENCE [LARGE SCALE GENOMIC DNA]</scope>
    <source>
        <strain evidence="2">sbr112.9</strain>
    </source>
</reference>
<comment type="caution">
    <text evidence="1">The sequence shown here is derived from an EMBL/GenBank/DDBJ whole genome shotgun (WGS) entry which is preliminary data.</text>
</comment>
<organism evidence="1 2">
    <name type="scientific">Phytophthora palmivora</name>
    <dbReference type="NCBI Taxonomy" id="4796"/>
    <lineage>
        <taxon>Eukaryota</taxon>
        <taxon>Sar</taxon>
        <taxon>Stramenopiles</taxon>
        <taxon>Oomycota</taxon>
        <taxon>Peronosporomycetes</taxon>
        <taxon>Peronosporales</taxon>
        <taxon>Peronosporaceae</taxon>
        <taxon>Phytophthora</taxon>
    </lineage>
</organism>
<evidence type="ECO:0000313" key="2">
    <source>
        <dbReference type="Proteomes" id="UP000237271"/>
    </source>
</evidence>
<gene>
    <name evidence="1" type="ORF">PHPALM_17223</name>
</gene>
<sequence>MHRFVGPAGVLDRHGASYIIDLPKSMATHPTFYVGRLKRYDVPIFPLRGQKKVKSGRATLFQPRLSRADNINRSCQSLQNGTQAGTHPAHKKRTLGTHGHLTMRLIGKSIEAPMEFL</sequence>
<name>A0A2P4XMS1_9STRA</name>
<dbReference type="AlphaFoldDB" id="A0A2P4XMS1"/>
<accession>A0A2P4XMS1</accession>
<dbReference type="Proteomes" id="UP000237271">
    <property type="component" value="Unassembled WGS sequence"/>
</dbReference>
<evidence type="ECO:0000313" key="1">
    <source>
        <dbReference type="EMBL" id="POM66851.1"/>
    </source>
</evidence>
<protein>
    <submittedName>
        <fullName evidence="1">Pol protein</fullName>
    </submittedName>
</protein>